<feature type="region of interest" description="Disordered" evidence="1">
    <location>
        <begin position="1"/>
        <end position="25"/>
    </location>
</feature>
<evidence type="ECO:0000313" key="3">
    <source>
        <dbReference type="Proteomes" id="UP001155882"/>
    </source>
</evidence>
<protein>
    <recommendedName>
        <fullName evidence="4">IpaD/SipD/SspD family type III secretion system needle tip protein</fullName>
    </recommendedName>
</protein>
<proteinExistence type="predicted"/>
<dbReference type="InterPro" id="IPR036708">
    <property type="entry name" value="BipD-like_sf"/>
</dbReference>
<dbReference type="RefSeq" id="WP_153673282.1">
    <property type="nucleotide sequence ID" value="NZ_JAAOIA010000001.1"/>
</dbReference>
<feature type="compositionally biased region" description="Polar residues" evidence="1">
    <location>
        <begin position="1"/>
        <end position="24"/>
    </location>
</feature>
<dbReference type="AlphaFoldDB" id="A0AAE2ZBH9"/>
<evidence type="ECO:0000256" key="1">
    <source>
        <dbReference type="SAM" id="MobiDB-lite"/>
    </source>
</evidence>
<accession>A0AAE2ZBH9</accession>
<dbReference type="Proteomes" id="UP001155882">
    <property type="component" value="Unassembled WGS sequence"/>
</dbReference>
<name>A0AAE2ZBH9_PRORE</name>
<dbReference type="Gene3D" id="1.20.1710.10">
    <property type="entry name" value="IpaD-like"/>
    <property type="match status" value="1"/>
</dbReference>
<evidence type="ECO:0008006" key="4">
    <source>
        <dbReference type="Google" id="ProtNLM"/>
    </source>
</evidence>
<reference evidence="2" key="1">
    <citation type="submission" date="2021-07" db="EMBL/GenBank/DDBJ databases">
        <authorList>
            <person name="Stanton E."/>
        </authorList>
    </citation>
    <scope>NUCLEOTIDE SEQUENCE</scope>
    <source>
        <strain evidence="2">2021EL-01139</strain>
    </source>
</reference>
<comment type="caution">
    <text evidence="2">The sequence shown here is derived from an EMBL/GenBank/DDBJ whole genome shotgun (WGS) entry which is preliminary data.</text>
</comment>
<gene>
    <name evidence="2" type="ORF">KYI77_00020</name>
</gene>
<dbReference type="SUPFAM" id="SSF140693">
    <property type="entry name" value="IpaD-like"/>
    <property type="match status" value="1"/>
</dbReference>
<evidence type="ECO:0000313" key="2">
    <source>
        <dbReference type="EMBL" id="MBW3114848.1"/>
    </source>
</evidence>
<organism evidence="2 3">
    <name type="scientific">Providencia rettgeri</name>
    <dbReference type="NCBI Taxonomy" id="587"/>
    <lineage>
        <taxon>Bacteria</taxon>
        <taxon>Pseudomonadati</taxon>
        <taxon>Pseudomonadota</taxon>
        <taxon>Gammaproteobacteria</taxon>
        <taxon>Enterobacterales</taxon>
        <taxon>Morganellaceae</taxon>
        <taxon>Providencia</taxon>
    </lineage>
</organism>
<sequence length="381" mass="43474">MDITSPSRLDNISHFSPQATSTEQPHLPLFGGGITFDESLMPHQQVLDVFRQMQYSVPEGVYQQRPQNDSPENIQLRARMLVRENKSANDAYEEAKALRATRRTETLEDGRSHINRLTGLIDNIHTDYQKKYGELVKASTQYMQDMNTLASKLSRHMKAGDDGKIKFAKEHVMSDMDSIVSKYSGTSMKIEVLGETEEVKKLQKQIKEMGDLLVIGMKGKLSEYNELHAKVANIKKSLNLKSYGDYYGDWSPNLYKAKPLMEIKGGTKEYEFWGKKLTDQGFVIKQSNGKLCIYPDLKPVKEMFHAINHSSGAWNDGSDIMSQEFQSLQTAIDSQKNAINSSVSRLLETFRQDNSHFETLTQLLIQLYKDLQQYNNGYVNM</sequence>
<dbReference type="EMBL" id="JAHWLI010000001">
    <property type="protein sequence ID" value="MBW3114848.1"/>
    <property type="molecule type" value="Genomic_DNA"/>
</dbReference>